<accession>A0A2H5Q9Q3</accession>
<comment type="caution">
    <text evidence="4">The sequence shown here is derived from an EMBL/GenBank/DDBJ whole genome shotgun (WGS) entry which is preliminary data.</text>
</comment>
<dbReference type="InterPro" id="IPR001360">
    <property type="entry name" value="Glyco_hydro_1"/>
</dbReference>
<evidence type="ECO:0000256" key="1">
    <source>
        <dbReference type="ARBA" id="ARBA00010838"/>
    </source>
</evidence>
<keyword evidence="5" id="KW-1185">Reference proteome</keyword>
<keyword evidence="3" id="KW-0472">Membrane</keyword>
<dbReference type="STRING" id="55188.A0A2H5Q9Q3"/>
<keyword evidence="3" id="KW-1133">Transmembrane helix</keyword>
<dbReference type="GO" id="GO:0005975">
    <property type="term" value="P:carbohydrate metabolic process"/>
    <property type="evidence" value="ECO:0007669"/>
    <property type="project" value="InterPro"/>
</dbReference>
<protein>
    <recommendedName>
        <fullName evidence="6">Beta-glucosidase</fullName>
    </recommendedName>
</protein>
<dbReference type="SUPFAM" id="SSF51445">
    <property type="entry name" value="(Trans)glycosidases"/>
    <property type="match status" value="1"/>
</dbReference>
<dbReference type="Gene3D" id="3.40.50.150">
    <property type="entry name" value="Vaccinia Virus protein VP39"/>
    <property type="match status" value="1"/>
</dbReference>
<dbReference type="GO" id="GO:0008422">
    <property type="term" value="F:beta-glucosidase activity"/>
    <property type="evidence" value="ECO:0007669"/>
    <property type="project" value="TreeGrafter"/>
</dbReference>
<keyword evidence="3" id="KW-0812">Transmembrane</keyword>
<evidence type="ECO:0000256" key="3">
    <source>
        <dbReference type="SAM" id="Phobius"/>
    </source>
</evidence>
<evidence type="ECO:0008006" key="6">
    <source>
        <dbReference type="Google" id="ProtNLM"/>
    </source>
</evidence>
<proteinExistence type="inferred from homology"/>
<dbReference type="PANTHER" id="PTHR10353:SF29">
    <property type="entry name" value="BETA-GLUCOSIDASE 11"/>
    <property type="match status" value="1"/>
</dbReference>
<feature type="transmembrane region" description="Helical" evidence="3">
    <location>
        <begin position="33"/>
        <end position="51"/>
    </location>
</feature>
<dbReference type="InterPro" id="IPR017853">
    <property type="entry name" value="GH"/>
</dbReference>
<dbReference type="PANTHER" id="PTHR10353">
    <property type="entry name" value="GLYCOSYL HYDROLASE"/>
    <property type="match status" value="1"/>
</dbReference>
<dbReference type="EMBL" id="BDQV01000267">
    <property type="protein sequence ID" value="GAY61376.1"/>
    <property type="molecule type" value="Genomic_DNA"/>
</dbReference>
<organism evidence="4 5">
    <name type="scientific">Citrus unshiu</name>
    <name type="common">Satsuma mandarin</name>
    <name type="synonym">Citrus nobilis var. unshiu</name>
    <dbReference type="NCBI Taxonomy" id="55188"/>
    <lineage>
        <taxon>Eukaryota</taxon>
        <taxon>Viridiplantae</taxon>
        <taxon>Streptophyta</taxon>
        <taxon>Embryophyta</taxon>
        <taxon>Tracheophyta</taxon>
        <taxon>Spermatophyta</taxon>
        <taxon>Magnoliopsida</taxon>
        <taxon>eudicotyledons</taxon>
        <taxon>Gunneridae</taxon>
        <taxon>Pentapetalae</taxon>
        <taxon>rosids</taxon>
        <taxon>malvids</taxon>
        <taxon>Sapindales</taxon>
        <taxon>Rutaceae</taxon>
        <taxon>Aurantioideae</taxon>
        <taxon>Citrus</taxon>
    </lineage>
</organism>
<dbReference type="InterPro" id="IPR029063">
    <property type="entry name" value="SAM-dependent_MTases_sf"/>
</dbReference>
<dbReference type="Gene3D" id="3.20.20.80">
    <property type="entry name" value="Glycosidases"/>
    <property type="match status" value="2"/>
</dbReference>
<name>A0A2H5Q9Q3_CITUN</name>
<dbReference type="PRINTS" id="PR00131">
    <property type="entry name" value="GLHYDRLASE1"/>
</dbReference>
<evidence type="ECO:0000256" key="2">
    <source>
        <dbReference type="RuleBase" id="RU003690"/>
    </source>
</evidence>
<evidence type="ECO:0000313" key="4">
    <source>
        <dbReference type="EMBL" id="GAY61376.1"/>
    </source>
</evidence>
<dbReference type="AlphaFoldDB" id="A0A2H5Q9Q3"/>
<gene>
    <name evidence="4" type="ORF">CUMW_209510</name>
</gene>
<dbReference type="Pfam" id="PF00232">
    <property type="entry name" value="Glyco_hydro_1"/>
    <property type="match status" value="2"/>
</dbReference>
<reference evidence="4 5" key="1">
    <citation type="journal article" date="2017" name="Front. Genet.">
        <title>Draft sequencing of the heterozygous diploid genome of Satsuma (Citrus unshiu Marc.) using a hybrid assembly approach.</title>
        <authorList>
            <person name="Shimizu T."/>
            <person name="Tanizawa Y."/>
            <person name="Mochizuki T."/>
            <person name="Nagasaki H."/>
            <person name="Yoshioka T."/>
            <person name="Toyoda A."/>
            <person name="Fujiyama A."/>
            <person name="Kaminuma E."/>
            <person name="Nakamura Y."/>
        </authorList>
    </citation>
    <scope>NUCLEOTIDE SEQUENCE [LARGE SCALE GENOMIC DNA]</scope>
    <source>
        <strain evidence="5">cv. Miyagawa wase</strain>
    </source>
</reference>
<evidence type="ECO:0000313" key="5">
    <source>
        <dbReference type="Proteomes" id="UP000236630"/>
    </source>
</evidence>
<sequence length="699" mass="78357">MSRRPVNPARRLADGGSIPFVGSAHSKSRSSPLLSVILLAVGAVLLIGYLYSGSGKTTIEKEALSKVEGVVSCTLEVQRALPVLKKAYGDSMLKVLHVGPETCSVVSKLLKEEDTEAWGVEPYDLDDADANCRSLVQKGIVRVADIKFPLPYRAKSFSLVIVSDAVDYLSPKYLNRTLPELARVSVDGVVIFAGYPGQHRAKVSELSKFGRPAKLRSSTWWIRYFLQNSLEENEVAAKKFDQASVKRSYKPASSALTAVEYTKNDFPPGFIFGSGTSAYQLCWVFSSKFSGNVLGNGDIACDEYHKYKEDVKLMAKTGLDAYRFSISWSRLIPNGRGPVNPKGLQYYNNLINELISYGIQPHVTLHHSDLPQALEDEYGGWINRMIVYISQKDFTAYADVCFREFGDRVSYWTTVNEPNGFVMIGYDFGIGPPKRCSSSFNNCSRGNSSTEPYMAVHHLLLAHASVAGLYKKNYQDKQHGYIGLSIFSFGAFPLTNSKEDAIATQRYFDFLIGWVANPLVYGDYPKIMKQNAGSRLPAFTDHESQQIKGSADFIGVINYYTVYIKDNPSSLKQKHRDWSADTATKFFCLATPRNSSLEDISRVEYLHAYIGIVLDTVRNGSNTRGYFVWSFLDVFELLDGYKSSYGLYYVDRDDPDLKRYPKLSAHWYSQFLKGRSVRSDEVFSLEKNISSLSYDLDSQ</sequence>
<dbReference type="Proteomes" id="UP000236630">
    <property type="component" value="Unassembled WGS sequence"/>
</dbReference>
<comment type="similarity">
    <text evidence="1 2">Belongs to the glycosyl hydrolase 1 family.</text>
</comment>